<feature type="compositionally biased region" description="Acidic residues" evidence="3">
    <location>
        <begin position="63"/>
        <end position="72"/>
    </location>
</feature>
<feature type="region of interest" description="Disordered" evidence="3">
    <location>
        <begin position="166"/>
        <end position="185"/>
    </location>
</feature>
<dbReference type="PANTHER" id="PTHR48407:SF1">
    <property type="entry name" value="CRANIOFACIAL DEVELOPMENT PROTEIN 1"/>
    <property type="match status" value="1"/>
</dbReference>
<feature type="compositionally biased region" description="Basic and acidic residues" evidence="3">
    <location>
        <begin position="113"/>
        <end position="124"/>
    </location>
</feature>
<feature type="compositionally biased region" description="Acidic residues" evidence="3">
    <location>
        <begin position="90"/>
        <end position="102"/>
    </location>
</feature>
<comment type="similarity">
    <text evidence="1">Belongs to the SWC5 family.</text>
</comment>
<accession>A0A6A5VX07</accession>
<feature type="compositionally biased region" description="Basic and acidic residues" evidence="3">
    <location>
        <begin position="231"/>
        <end position="241"/>
    </location>
</feature>
<feature type="region of interest" description="Disordered" evidence="3">
    <location>
        <begin position="1"/>
        <end position="126"/>
    </location>
</feature>
<dbReference type="InterPro" id="IPR011421">
    <property type="entry name" value="BCNT-C"/>
</dbReference>
<feature type="region of interest" description="Disordered" evidence="3">
    <location>
        <begin position="231"/>
        <end position="301"/>
    </location>
</feature>
<feature type="compositionally biased region" description="Acidic residues" evidence="3">
    <location>
        <begin position="1"/>
        <end position="12"/>
    </location>
</feature>
<feature type="compositionally biased region" description="Acidic residues" evidence="3">
    <location>
        <begin position="174"/>
        <end position="183"/>
    </location>
</feature>
<evidence type="ECO:0000313" key="5">
    <source>
        <dbReference type="EMBL" id="KAF1980302.1"/>
    </source>
</evidence>
<protein>
    <recommendedName>
        <fullName evidence="2">SWR1-complex protein 5</fullName>
    </recommendedName>
</protein>
<dbReference type="PROSITE" id="PS51279">
    <property type="entry name" value="BCNT_C"/>
    <property type="match status" value="1"/>
</dbReference>
<evidence type="ECO:0000313" key="6">
    <source>
        <dbReference type="Proteomes" id="UP000800036"/>
    </source>
</evidence>
<evidence type="ECO:0000259" key="4">
    <source>
        <dbReference type="PROSITE" id="PS51279"/>
    </source>
</evidence>
<sequence>MAPADPQDDLSDAEANYHESSDEDFNPTAVAADEPSSSSDEEDAPAKPARGKGKGKRKAAAIEELDSGDEVTIDAARKRKSKRPKGAKADEEDDLLLSDDGGDGGLIKTRAQRRVEQNERKPLARTEGATVDVDALWAQMLAAPLKPVSAPTAQVTDALEAQDGAVKAVASQPVEEEEEEEEQVTVKKAYTFAGQRTEEEKQIPHSALERYISEGWTAAEPIVEKEVVEVQATEAKEEGPKIRRPLRRPLRFDANPTGYVRTLPPEHQLSWPRKATTVASAEQENALPTDAPKAAKPEKAQKLNVVDKSRLDWTGFVDKEGIAEELDTHGKTKKAYLGRMDFLAGVEARREEERKKMKAAAMAS</sequence>
<feature type="compositionally biased region" description="Basic residues" evidence="3">
    <location>
        <begin position="49"/>
        <end position="59"/>
    </location>
</feature>
<proteinExistence type="inferred from homology"/>
<evidence type="ECO:0000256" key="2">
    <source>
        <dbReference type="ARBA" id="ARBA00019138"/>
    </source>
</evidence>
<dbReference type="AlphaFoldDB" id="A0A6A5VX07"/>
<organism evidence="5 6">
    <name type="scientific">Bimuria novae-zelandiae CBS 107.79</name>
    <dbReference type="NCBI Taxonomy" id="1447943"/>
    <lineage>
        <taxon>Eukaryota</taxon>
        <taxon>Fungi</taxon>
        <taxon>Dikarya</taxon>
        <taxon>Ascomycota</taxon>
        <taxon>Pezizomycotina</taxon>
        <taxon>Dothideomycetes</taxon>
        <taxon>Pleosporomycetidae</taxon>
        <taxon>Pleosporales</taxon>
        <taxon>Massarineae</taxon>
        <taxon>Didymosphaeriaceae</taxon>
        <taxon>Bimuria</taxon>
    </lineage>
</organism>
<dbReference type="InterPro" id="IPR027124">
    <property type="entry name" value="Swc5/CFDP1/2"/>
</dbReference>
<dbReference type="GO" id="GO:0000812">
    <property type="term" value="C:Swr1 complex"/>
    <property type="evidence" value="ECO:0007669"/>
    <property type="project" value="TreeGrafter"/>
</dbReference>
<keyword evidence="6" id="KW-1185">Reference proteome</keyword>
<reference evidence="5" key="1">
    <citation type="journal article" date="2020" name="Stud. Mycol.">
        <title>101 Dothideomycetes genomes: a test case for predicting lifestyles and emergence of pathogens.</title>
        <authorList>
            <person name="Haridas S."/>
            <person name="Albert R."/>
            <person name="Binder M."/>
            <person name="Bloem J."/>
            <person name="Labutti K."/>
            <person name="Salamov A."/>
            <person name="Andreopoulos B."/>
            <person name="Baker S."/>
            <person name="Barry K."/>
            <person name="Bills G."/>
            <person name="Bluhm B."/>
            <person name="Cannon C."/>
            <person name="Castanera R."/>
            <person name="Culley D."/>
            <person name="Daum C."/>
            <person name="Ezra D."/>
            <person name="Gonzalez J."/>
            <person name="Henrissat B."/>
            <person name="Kuo A."/>
            <person name="Liang C."/>
            <person name="Lipzen A."/>
            <person name="Lutzoni F."/>
            <person name="Magnuson J."/>
            <person name="Mondo S."/>
            <person name="Nolan M."/>
            <person name="Ohm R."/>
            <person name="Pangilinan J."/>
            <person name="Park H.-J."/>
            <person name="Ramirez L."/>
            <person name="Alfaro M."/>
            <person name="Sun H."/>
            <person name="Tritt A."/>
            <person name="Yoshinaga Y."/>
            <person name="Zwiers L.-H."/>
            <person name="Turgeon B."/>
            <person name="Goodwin S."/>
            <person name="Spatafora J."/>
            <person name="Crous P."/>
            <person name="Grigoriev I."/>
        </authorList>
    </citation>
    <scope>NUCLEOTIDE SEQUENCE</scope>
    <source>
        <strain evidence="5">CBS 107.79</strain>
    </source>
</reference>
<feature type="domain" description="BCNT-C" evidence="4">
    <location>
        <begin position="281"/>
        <end position="364"/>
    </location>
</feature>
<dbReference type="PANTHER" id="PTHR48407">
    <property type="entry name" value="CRANIOFACIAL DEVELOPMENT PROTEIN 1"/>
    <property type="match status" value="1"/>
</dbReference>
<dbReference type="Proteomes" id="UP000800036">
    <property type="component" value="Unassembled WGS sequence"/>
</dbReference>
<evidence type="ECO:0000256" key="3">
    <source>
        <dbReference type="SAM" id="MobiDB-lite"/>
    </source>
</evidence>
<dbReference type="EMBL" id="ML976656">
    <property type="protein sequence ID" value="KAF1980302.1"/>
    <property type="molecule type" value="Genomic_DNA"/>
</dbReference>
<evidence type="ECO:0000256" key="1">
    <source>
        <dbReference type="ARBA" id="ARBA00010465"/>
    </source>
</evidence>
<dbReference type="Pfam" id="PF07572">
    <property type="entry name" value="BCNT"/>
    <property type="match status" value="1"/>
</dbReference>
<dbReference type="OrthoDB" id="445677at2759"/>
<feature type="compositionally biased region" description="Basic residues" evidence="3">
    <location>
        <begin position="77"/>
        <end position="86"/>
    </location>
</feature>
<name>A0A6A5VX07_9PLEO</name>
<gene>
    <name evidence="5" type="ORF">BU23DRAFT_586024</name>
</gene>